<dbReference type="EMBL" id="VJMI01021076">
    <property type="protein sequence ID" value="KAF0702611.1"/>
    <property type="molecule type" value="Genomic_DNA"/>
</dbReference>
<evidence type="ECO:0000313" key="2">
    <source>
        <dbReference type="EMBL" id="KAF0702611.1"/>
    </source>
</evidence>
<protein>
    <submittedName>
        <fullName evidence="2">Uncharacterized protein</fullName>
    </submittedName>
</protein>
<evidence type="ECO:0000313" key="3">
    <source>
        <dbReference type="Proteomes" id="UP000469452"/>
    </source>
</evidence>
<feature type="compositionally biased region" description="Low complexity" evidence="1">
    <location>
        <begin position="119"/>
        <end position="129"/>
    </location>
</feature>
<dbReference type="Proteomes" id="UP000469452">
    <property type="component" value="Unassembled WGS sequence"/>
</dbReference>
<evidence type="ECO:0000256" key="1">
    <source>
        <dbReference type="SAM" id="MobiDB-lite"/>
    </source>
</evidence>
<gene>
    <name evidence="2" type="ORF">AaE_015824</name>
</gene>
<comment type="caution">
    <text evidence="2">The sequence shown here is derived from an EMBL/GenBank/DDBJ whole genome shotgun (WGS) entry which is preliminary data.</text>
</comment>
<feature type="region of interest" description="Disordered" evidence="1">
    <location>
        <begin position="110"/>
        <end position="139"/>
    </location>
</feature>
<sequence>MGLGRAFVGDGITVERKRVVDGDGDVTPTLKVARGEVDCNGDVVGPLVVGGAGLVVWNGIEVVDIGKGGRVVAAAIVGVARGAAGDFTDTQPMTRGVVFGRAWHVEPNSRRGWGPGQAPTPASAASFPTQLGPRGAVNTPGTPRTLTCVGVTMAFTLVPATAAMNEAIT</sequence>
<proteinExistence type="predicted"/>
<dbReference type="AlphaFoldDB" id="A0A6A4YUX2"/>
<name>A0A6A4YUX2_APHAT</name>
<accession>A0A6A4YUX2</accession>
<reference evidence="2 3" key="1">
    <citation type="submission" date="2019-06" db="EMBL/GenBank/DDBJ databases">
        <title>Genomics analysis of Aphanomyces spp. identifies a new class of oomycete effector associated with host adaptation.</title>
        <authorList>
            <person name="Gaulin E."/>
        </authorList>
    </citation>
    <scope>NUCLEOTIDE SEQUENCE [LARGE SCALE GENOMIC DNA]</scope>
    <source>
        <strain evidence="2 3">E</strain>
    </source>
</reference>
<organism evidence="2 3">
    <name type="scientific">Aphanomyces astaci</name>
    <name type="common">Crayfish plague agent</name>
    <dbReference type="NCBI Taxonomy" id="112090"/>
    <lineage>
        <taxon>Eukaryota</taxon>
        <taxon>Sar</taxon>
        <taxon>Stramenopiles</taxon>
        <taxon>Oomycota</taxon>
        <taxon>Saprolegniomycetes</taxon>
        <taxon>Saprolegniales</taxon>
        <taxon>Verrucalvaceae</taxon>
        <taxon>Aphanomyces</taxon>
    </lineage>
</organism>